<evidence type="ECO:0000256" key="5">
    <source>
        <dbReference type="ARBA" id="ARBA00022729"/>
    </source>
</evidence>
<dbReference type="AlphaFoldDB" id="A0AAV1DIW0"/>
<dbReference type="Gene3D" id="1.10.110.10">
    <property type="entry name" value="Plant lipid-transfer and hydrophobic proteins"/>
    <property type="match status" value="1"/>
</dbReference>
<dbReference type="EMBL" id="OX459122">
    <property type="protein sequence ID" value="CAI9107801.1"/>
    <property type="molecule type" value="Genomic_DNA"/>
</dbReference>
<dbReference type="Pfam" id="PF14368">
    <property type="entry name" value="LTP_2"/>
    <property type="match status" value="1"/>
</dbReference>
<evidence type="ECO:0000256" key="10">
    <source>
        <dbReference type="SAM" id="SignalP"/>
    </source>
</evidence>
<dbReference type="InterPro" id="IPR036312">
    <property type="entry name" value="Bifun_inhib/LTP/seed_sf"/>
</dbReference>
<dbReference type="PANTHER" id="PTHR33044">
    <property type="entry name" value="BIFUNCTIONAL INHIBITOR/LIPID-TRANSFER PROTEIN/SEED STORAGE 2S ALBUMIN SUPERFAMILY PROTEIN-RELATED"/>
    <property type="match status" value="1"/>
</dbReference>
<evidence type="ECO:0000256" key="9">
    <source>
        <dbReference type="SAM" id="MobiDB-lite"/>
    </source>
</evidence>
<evidence type="ECO:0000313" key="12">
    <source>
        <dbReference type="EMBL" id="CAI9107801.1"/>
    </source>
</evidence>
<sequence length="257" mass="25718">MSVGVKLAIVTLLAVSYYEAAEGQITTPCSSAAISSFTPCMNYITGSSANGGSPSGDCCDAVRSIMSGSVECACLIINGNVPFSIPFISRPLAISLPQACNSGIPLRCKGPIIFGAPPSAPAPVANSPKNQAGPIIFGAPTLAPAPAANSPKNQADSKAAAAVAAPSPTEESPNQITPAASPAPALSPTEADPGPAPTEAPTKAVSSDPVANPADTTPVTNPRIRPVVTPNSGSTPSYIRPPVLTLTLLGLMVLIRN</sequence>
<feature type="region of interest" description="Disordered" evidence="9">
    <location>
        <begin position="146"/>
        <end position="235"/>
    </location>
</feature>
<evidence type="ECO:0000256" key="4">
    <source>
        <dbReference type="ARBA" id="ARBA00022622"/>
    </source>
</evidence>
<comment type="similarity">
    <text evidence="2">Belongs to the plant LTP family.</text>
</comment>
<keyword evidence="3" id="KW-1003">Cell membrane</keyword>
<keyword evidence="4" id="KW-0336">GPI-anchor</keyword>
<feature type="chain" id="PRO_5043449241" evidence="10">
    <location>
        <begin position="24"/>
        <end position="257"/>
    </location>
</feature>
<evidence type="ECO:0000256" key="8">
    <source>
        <dbReference type="ARBA" id="ARBA00023288"/>
    </source>
</evidence>
<keyword evidence="5 10" id="KW-0732">Signal</keyword>
<feature type="signal peptide" evidence="10">
    <location>
        <begin position="1"/>
        <end position="23"/>
    </location>
</feature>
<evidence type="ECO:0000256" key="1">
    <source>
        <dbReference type="ARBA" id="ARBA00004609"/>
    </source>
</evidence>
<dbReference type="SUPFAM" id="SSF47699">
    <property type="entry name" value="Bifunctional inhibitor/lipid-transfer protein/seed storage 2S albumin"/>
    <property type="match status" value="1"/>
</dbReference>
<comment type="subcellular location">
    <subcellularLocation>
        <location evidence="1">Cell membrane</location>
        <topology evidence="1">Lipid-anchor</topology>
        <topology evidence="1">GPI-anchor</topology>
    </subcellularLocation>
</comment>
<dbReference type="InterPro" id="IPR043325">
    <property type="entry name" value="LTSS"/>
</dbReference>
<organism evidence="12 13">
    <name type="scientific">Oldenlandia corymbosa var. corymbosa</name>
    <dbReference type="NCBI Taxonomy" id="529605"/>
    <lineage>
        <taxon>Eukaryota</taxon>
        <taxon>Viridiplantae</taxon>
        <taxon>Streptophyta</taxon>
        <taxon>Embryophyta</taxon>
        <taxon>Tracheophyta</taxon>
        <taxon>Spermatophyta</taxon>
        <taxon>Magnoliopsida</taxon>
        <taxon>eudicotyledons</taxon>
        <taxon>Gunneridae</taxon>
        <taxon>Pentapetalae</taxon>
        <taxon>asterids</taxon>
        <taxon>lamiids</taxon>
        <taxon>Gentianales</taxon>
        <taxon>Rubiaceae</taxon>
        <taxon>Rubioideae</taxon>
        <taxon>Spermacoceae</taxon>
        <taxon>Hedyotis-Oldenlandia complex</taxon>
        <taxon>Oldenlandia</taxon>
    </lineage>
</organism>
<name>A0AAV1DIW0_OLDCO</name>
<reference evidence="12" key="1">
    <citation type="submission" date="2023-03" db="EMBL/GenBank/DDBJ databases">
        <authorList>
            <person name="Julca I."/>
        </authorList>
    </citation>
    <scope>NUCLEOTIDE SEQUENCE</scope>
</reference>
<protein>
    <submittedName>
        <fullName evidence="12">OLC1v1007247C1</fullName>
    </submittedName>
</protein>
<evidence type="ECO:0000256" key="7">
    <source>
        <dbReference type="ARBA" id="ARBA00023180"/>
    </source>
</evidence>
<dbReference type="CDD" id="cd00010">
    <property type="entry name" value="AAI_LTSS"/>
    <property type="match status" value="1"/>
</dbReference>
<evidence type="ECO:0000256" key="6">
    <source>
        <dbReference type="ARBA" id="ARBA00023157"/>
    </source>
</evidence>
<keyword evidence="8" id="KW-0449">Lipoprotein</keyword>
<dbReference type="GO" id="GO:0098552">
    <property type="term" value="C:side of membrane"/>
    <property type="evidence" value="ECO:0007669"/>
    <property type="project" value="UniProtKB-KW"/>
</dbReference>
<evidence type="ECO:0000256" key="2">
    <source>
        <dbReference type="ARBA" id="ARBA00009748"/>
    </source>
</evidence>
<dbReference type="InterPro" id="IPR016140">
    <property type="entry name" value="Bifunc_inhib/LTP/seed_store"/>
</dbReference>
<gene>
    <name evidence="12" type="ORF">OLC1_LOCUS16017</name>
</gene>
<keyword evidence="4" id="KW-0472">Membrane</keyword>
<feature type="domain" description="Bifunctional inhibitor/plant lipid transfer protein/seed storage helical" evidence="11">
    <location>
        <begin position="13"/>
        <end position="102"/>
    </location>
</feature>
<dbReference type="GO" id="GO:0005886">
    <property type="term" value="C:plasma membrane"/>
    <property type="evidence" value="ECO:0007669"/>
    <property type="project" value="UniProtKB-SubCell"/>
</dbReference>
<feature type="compositionally biased region" description="Low complexity" evidence="9">
    <location>
        <begin position="178"/>
        <end position="188"/>
    </location>
</feature>
<proteinExistence type="inferred from homology"/>
<keyword evidence="13" id="KW-1185">Reference proteome</keyword>
<accession>A0AAV1DIW0</accession>
<evidence type="ECO:0000259" key="11">
    <source>
        <dbReference type="Pfam" id="PF14368"/>
    </source>
</evidence>
<evidence type="ECO:0000256" key="3">
    <source>
        <dbReference type="ARBA" id="ARBA00022475"/>
    </source>
</evidence>
<keyword evidence="7" id="KW-0325">Glycoprotein</keyword>
<keyword evidence="6" id="KW-1015">Disulfide bond</keyword>
<dbReference type="Proteomes" id="UP001161247">
    <property type="component" value="Chromosome 5"/>
</dbReference>
<evidence type="ECO:0000313" key="13">
    <source>
        <dbReference type="Proteomes" id="UP001161247"/>
    </source>
</evidence>